<dbReference type="EMBL" id="BGZK01000186">
    <property type="protein sequence ID" value="GBP26922.1"/>
    <property type="molecule type" value="Genomic_DNA"/>
</dbReference>
<keyword evidence="2" id="KW-1185">Reference proteome</keyword>
<dbReference type="OrthoDB" id="7487383at2759"/>
<evidence type="ECO:0000313" key="2">
    <source>
        <dbReference type="Proteomes" id="UP000299102"/>
    </source>
</evidence>
<accession>A0A4C1ULS1</accession>
<reference evidence="1 2" key="1">
    <citation type="journal article" date="2019" name="Commun. Biol.">
        <title>The bagworm genome reveals a unique fibroin gene that provides high tensile strength.</title>
        <authorList>
            <person name="Kono N."/>
            <person name="Nakamura H."/>
            <person name="Ohtoshi R."/>
            <person name="Tomita M."/>
            <person name="Numata K."/>
            <person name="Arakawa K."/>
        </authorList>
    </citation>
    <scope>NUCLEOTIDE SEQUENCE [LARGE SCALE GENOMIC DNA]</scope>
</reference>
<dbReference type="AlphaFoldDB" id="A0A4C1ULS1"/>
<organism evidence="1 2">
    <name type="scientific">Eumeta variegata</name>
    <name type="common">Bagworm moth</name>
    <name type="synonym">Eumeta japonica</name>
    <dbReference type="NCBI Taxonomy" id="151549"/>
    <lineage>
        <taxon>Eukaryota</taxon>
        <taxon>Metazoa</taxon>
        <taxon>Ecdysozoa</taxon>
        <taxon>Arthropoda</taxon>
        <taxon>Hexapoda</taxon>
        <taxon>Insecta</taxon>
        <taxon>Pterygota</taxon>
        <taxon>Neoptera</taxon>
        <taxon>Endopterygota</taxon>
        <taxon>Lepidoptera</taxon>
        <taxon>Glossata</taxon>
        <taxon>Ditrysia</taxon>
        <taxon>Tineoidea</taxon>
        <taxon>Psychidae</taxon>
        <taxon>Oiketicinae</taxon>
        <taxon>Eumeta</taxon>
    </lineage>
</organism>
<dbReference type="Proteomes" id="UP000299102">
    <property type="component" value="Unassembled WGS sequence"/>
</dbReference>
<protein>
    <submittedName>
        <fullName evidence="1">Uncharacterized protein</fullName>
    </submittedName>
</protein>
<gene>
    <name evidence="1" type="ORF">EVAR_16504_1</name>
</gene>
<sequence length="202" mass="22848">MKGVALKLGCIETVQFLNSDHRSMLMRLGSLDGNCPLLQKTIKNRQKVSTALEEIDTLILKSIPNDIVFTDDIDNAIGALTEHIRTVVDDSSRVVPANSDRKELPRDVNELIRAKNAALYRVSKYSTCEIRYHAHALQRKARARMQEARNDNWSDLLIEISSSHKASWISQSSQNGRVSLHSRFKKPDNSIAFDDREKAVFS</sequence>
<comment type="caution">
    <text evidence="1">The sequence shown here is derived from an EMBL/GenBank/DDBJ whole genome shotgun (WGS) entry which is preliminary data.</text>
</comment>
<evidence type="ECO:0000313" key="1">
    <source>
        <dbReference type="EMBL" id="GBP26922.1"/>
    </source>
</evidence>
<proteinExistence type="predicted"/>
<name>A0A4C1ULS1_EUMVA</name>